<name>A0ABS3LX13_9PROT</name>
<accession>A0ABS3LX13</accession>
<dbReference type="Proteomes" id="UP000664771">
    <property type="component" value="Unassembled WGS sequence"/>
</dbReference>
<proteinExistence type="predicted"/>
<sequence length="173" mass="19429">MHGAPSGLTPDLAERLLRLRNLRLQNVAQAAVAARRQTMATEQAAWEAEQHAASHCATWQDAEASHARKLTEQIVAAHALQSTRTRLDVMADEAARLNDTLREKERDLHDALRKQREALTLSTVTEQRRNQAQDLLNHALLARETERDAMEEHEQEDLTLARSCLSRPGMNGS</sequence>
<protein>
    <recommendedName>
        <fullName evidence="4">Type III secretion protein</fullName>
    </recommendedName>
</protein>
<gene>
    <name evidence="2" type="ORF">J2D73_11660</name>
</gene>
<dbReference type="RefSeq" id="WP_207881720.1">
    <property type="nucleotide sequence ID" value="NZ_JAFVMF010000011.1"/>
</dbReference>
<dbReference type="EMBL" id="JAFVMF010000011">
    <property type="protein sequence ID" value="MBO1360444.1"/>
    <property type="molecule type" value="Genomic_DNA"/>
</dbReference>
<comment type="caution">
    <text evidence="2">The sequence shown here is derived from an EMBL/GenBank/DDBJ whole genome shotgun (WGS) entry which is preliminary data.</text>
</comment>
<evidence type="ECO:0008006" key="4">
    <source>
        <dbReference type="Google" id="ProtNLM"/>
    </source>
</evidence>
<evidence type="ECO:0000313" key="2">
    <source>
        <dbReference type="EMBL" id="MBO1360444.1"/>
    </source>
</evidence>
<keyword evidence="3" id="KW-1185">Reference proteome</keyword>
<feature type="region of interest" description="Disordered" evidence="1">
    <location>
        <begin position="147"/>
        <end position="173"/>
    </location>
</feature>
<reference evidence="2 3" key="1">
    <citation type="submission" date="2021-03" db="EMBL/GenBank/DDBJ databases">
        <title>The complete genome sequence of Acetobacter sacchari TBRC 11175.</title>
        <authorList>
            <person name="Charoenyingcharoen P."/>
            <person name="Yukphan P."/>
        </authorList>
    </citation>
    <scope>NUCLEOTIDE SEQUENCE [LARGE SCALE GENOMIC DNA]</scope>
    <source>
        <strain evidence="2 3">TBRC 11175</strain>
    </source>
</reference>
<evidence type="ECO:0000313" key="3">
    <source>
        <dbReference type="Proteomes" id="UP000664771"/>
    </source>
</evidence>
<dbReference type="Gene3D" id="1.10.287.1700">
    <property type="match status" value="1"/>
</dbReference>
<organism evidence="2 3">
    <name type="scientific">Acetobacter sacchari</name>
    <dbReference type="NCBI Taxonomy" id="2661687"/>
    <lineage>
        <taxon>Bacteria</taxon>
        <taxon>Pseudomonadati</taxon>
        <taxon>Pseudomonadota</taxon>
        <taxon>Alphaproteobacteria</taxon>
        <taxon>Acetobacterales</taxon>
        <taxon>Acetobacteraceae</taxon>
        <taxon>Acetobacter</taxon>
    </lineage>
</organism>
<evidence type="ECO:0000256" key="1">
    <source>
        <dbReference type="SAM" id="MobiDB-lite"/>
    </source>
</evidence>
<dbReference type="InterPro" id="IPR053716">
    <property type="entry name" value="Flag_assembly_chemotaxis_eff"/>
</dbReference>